<accession>A0ABT2HVF8</accession>
<dbReference type="Gene3D" id="3.60.15.10">
    <property type="entry name" value="Ribonuclease Z/Hydroxyacylglutathione hydrolase-like"/>
    <property type="match status" value="1"/>
</dbReference>
<comment type="caution">
    <text evidence="2">The sequence shown here is derived from an EMBL/GenBank/DDBJ whole genome shotgun (WGS) entry which is preliminary data.</text>
</comment>
<dbReference type="EMBL" id="JALXSQ010000007">
    <property type="protein sequence ID" value="MCT2042304.1"/>
    <property type="molecule type" value="Genomic_DNA"/>
</dbReference>
<evidence type="ECO:0000259" key="1">
    <source>
        <dbReference type="SMART" id="SM00849"/>
    </source>
</evidence>
<dbReference type="Proteomes" id="UP001525379">
    <property type="component" value="Unassembled WGS sequence"/>
</dbReference>
<dbReference type="InterPro" id="IPR051453">
    <property type="entry name" value="MBL_Glyoxalase_II"/>
</dbReference>
<dbReference type="PANTHER" id="PTHR46233:SF1">
    <property type="entry name" value="CONSERVED PROTEIN"/>
    <property type="match status" value="1"/>
</dbReference>
<evidence type="ECO:0000313" key="2">
    <source>
        <dbReference type="EMBL" id="MCT2042304.1"/>
    </source>
</evidence>
<name>A0ABT2HVF8_9MICO</name>
<dbReference type="CDD" id="cd06262">
    <property type="entry name" value="metallo-hydrolase-like_MBL-fold"/>
    <property type="match status" value="1"/>
</dbReference>
<dbReference type="SUPFAM" id="SSF56281">
    <property type="entry name" value="Metallo-hydrolase/oxidoreductase"/>
    <property type="match status" value="1"/>
</dbReference>
<proteinExistence type="predicted"/>
<sequence length="238" mass="25892">MPIDPSTLKPFDPIVDRFDGVEIWRASVSPMDNIAYVIADRATGQALLVDAAEAPMRLGELIAIANDAVDEENDSLPLEIRERPHIHVVGIVTTHQHADHWQALEKMRRRLAVPSYASELDAAGIGATVDRPLADGATLGIGHTTIEVALLRGHTPGSIALVVDVKGESTRIITGDSLFPGGPGKTNSKNDFERLMDDLETKIFDRFADSTVLYPGHGAPTTIGAERPHLAEWRERGW</sequence>
<keyword evidence="3" id="KW-1185">Reference proteome</keyword>
<protein>
    <submittedName>
        <fullName evidence="2">MBL fold metallo-hydrolase</fullName>
    </submittedName>
</protein>
<feature type="domain" description="Metallo-beta-lactamase" evidence="1">
    <location>
        <begin position="32"/>
        <end position="217"/>
    </location>
</feature>
<dbReference type="Pfam" id="PF00753">
    <property type="entry name" value="Lactamase_B"/>
    <property type="match status" value="1"/>
</dbReference>
<reference evidence="2 3" key="1">
    <citation type="submission" date="2022-04" db="EMBL/GenBank/DDBJ databases">
        <title>Human microbiome associated bacterial genomes.</title>
        <authorList>
            <person name="Sandstrom S."/>
            <person name="Salamzade R."/>
            <person name="Kalan L.R."/>
        </authorList>
    </citation>
    <scope>NUCLEOTIDE SEQUENCE [LARGE SCALE GENOMIC DNA]</scope>
    <source>
        <strain evidence="3">p3-SID1799</strain>
    </source>
</reference>
<dbReference type="RefSeq" id="WP_260103883.1">
    <property type="nucleotide sequence ID" value="NZ_JALXSQ010000007.1"/>
</dbReference>
<dbReference type="SMART" id="SM00849">
    <property type="entry name" value="Lactamase_B"/>
    <property type="match status" value="1"/>
</dbReference>
<gene>
    <name evidence="2" type="ORF">M3D15_02965</name>
</gene>
<dbReference type="InterPro" id="IPR001279">
    <property type="entry name" value="Metallo-B-lactamas"/>
</dbReference>
<dbReference type="InterPro" id="IPR036866">
    <property type="entry name" value="RibonucZ/Hydroxyglut_hydro"/>
</dbReference>
<dbReference type="PANTHER" id="PTHR46233">
    <property type="entry name" value="HYDROXYACYLGLUTATHIONE HYDROLASE GLOC"/>
    <property type="match status" value="1"/>
</dbReference>
<organism evidence="2 3">
    <name type="scientific">Pseudoclavibacter albus</name>
    <dbReference type="NCBI Taxonomy" id="272241"/>
    <lineage>
        <taxon>Bacteria</taxon>
        <taxon>Bacillati</taxon>
        <taxon>Actinomycetota</taxon>
        <taxon>Actinomycetes</taxon>
        <taxon>Micrococcales</taxon>
        <taxon>Microbacteriaceae</taxon>
        <taxon>Pseudoclavibacter</taxon>
    </lineage>
</organism>
<evidence type="ECO:0000313" key="3">
    <source>
        <dbReference type="Proteomes" id="UP001525379"/>
    </source>
</evidence>